<keyword evidence="1" id="KW-0560">Oxidoreductase</keyword>
<gene>
    <name evidence="1" type="ORF">MSAN_01532500</name>
</gene>
<dbReference type="GO" id="GO:0051213">
    <property type="term" value="F:dioxygenase activity"/>
    <property type="evidence" value="ECO:0007669"/>
    <property type="project" value="UniProtKB-KW"/>
</dbReference>
<dbReference type="OrthoDB" id="1867259at2759"/>
<organism evidence="1 2">
    <name type="scientific">Mycena sanguinolenta</name>
    <dbReference type="NCBI Taxonomy" id="230812"/>
    <lineage>
        <taxon>Eukaryota</taxon>
        <taxon>Fungi</taxon>
        <taxon>Dikarya</taxon>
        <taxon>Basidiomycota</taxon>
        <taxon>Agaricomycotina</taxon>
        <taxon>Agaricomycetes</taxon>
        <taxon>Agaricomycetidae</taxon>
        <taxon>Agaricales</taxon>
        <taxon>Marasmiineae</taxon>
        <taxon>Mycenaceae</taxon>
        <taxon>Mycena</taxon>
    </lineage>
</organism>
<accession>A0A8H6Y3G2</accession>
<dbReference type="Proteomes" id="UP000623467">
    <property type="component" value="Unassembled WGS sequence"/>
</dbReference>
<proteinExistence type="predicted"/>
<name>A0A8H6Y3G2_9AGAR</name>
<keyword evidence="1" id="KW-0223">Dioxygenase</keyword>
<keyword evidence="2" id="KW-1185">Reference proteome</keyword>
<dbReference type="EMBL" id="JACAZH010000012">
    <property type="protein sequence ID" value="KAF7353433.1"/>
    <property type="molecule type" value="Genomic_DNA"/>
</dbReference>
<sequence>MHAYYFDNFPTDQRLPHHRPPRPVSPEALAKLGVLSWGFPVPPHAASSSNSQGISEEEDCEVNKGMSTVYEEKIRGFLEECARVYRPYLSLFSPFFVPPALFSPASRPLFDFGGRRWTDAMHV</sequence>
<dbReference type="InterPro" id="IPR014710">
    <property type="entry name" value="RmlC-like_jellyroll"/>
</dbReference>
<protein>
    <submittedName>
        <fullName evidence="1">1,2-dihydroxy-3-keto-5-methylthiopentene dioxygenase</fullName>
    </submittedName>
</protein>
<evidence type="ECO:0000313" key="1">
    <source>
        <dbReference type="EMBL" id="KAF7353433.1"/>
    </source>
</evidence>
<reference evidence="1" key="1">
    <citation type="submission" date="2020-05" db="EMBL/GenBank/DDBJ databases">
        <title>Mycena genomes resolve the evolution of fungal bioluminescence.</title>
        <authorList>
            <person name="Tsai I.J."/>
        </authorList>
    </citation>
    <scope>NUCLEOTIDE SEQUENCE</scope>
    <source>
        <strain evidence="1">160909Yilan</strain>
    </source>
</reference>
<dbReference type="Gene3D" id="2.60.120.10">
    <property type="entry name" value="Jelly Rolls"/>
    <property type="match status" value="1"/>
</dbReference>
<comment type="caution">
    <text evidence="1">The sequence shown here is derived from an EMBL/GenBank/DDBJ whole genome shotgun (WGS) entry which is preliminary data.</text>
</comment>
<evidence type="ECO:0000313" key="2">
    <source>
        <dbReference type="Proteomes" id="UP000623467"/>
    </source>
</evidence>
<dbReference type="AlphaFoldDB" id="A0A8H6Y3G2"/>